<comment type="caution">
    <text evidence="1">The sequence shown here is derived from an EMBL/GenBank/DDBJ whole genome shotgun (WGS) entry which is preliminary data.</text>
</comment>
<gene>
    <name evidence="1" type="ORF">DW918_07110</name>
</gene>
<dbReference type="Gene3D" id="2.60.40.10">
    <property type="entry name" value="Immunoglobulins"/>
    <property type="match status" value="1"/>
</dbReference>
<evidence type="ECO:0000313" key="2">
    <source>
        <dbReference type="Proteomes" id="UP000285740"/>
    </source>
</evidence>
<dbReference type="RefSeq" id="WP_118030526.1">
    <property type="nucleotide sequence ID" value="NZ_QSFV01000020.1"/>
</dbReference>
<dbReference type="SUPFAM" id="SSF49373">
    <property type="entry name" value="Invasin/intimin cell-adhesion fragments"/>
    <property type="match status" value="1"/>
</dbReference>
<accession>A0A413T6C3</accession>
<dbReference type="InterPro" id="IPR008964">
    <property type="entry name" value="Invasin/intimin_cell_adhesion"/>
</dbReference>
<reference evidence="1 2" key="1">
    <citation type="submission" date="2018-08" db="EMBL/GenBank/DDBJ databases">
        <title>A genome reference for cultivated species of the human gut microbiota.</title>
        <authorList>
            <person name="Zou Y."/>
            <person name="Xue W."/>
            <person name="Luo G."/>
        </authorList>
    </citation>
    <scope>NUCLEOTIDE SEQUENCE [LARGE SCALE GENOMIC DNA]</scope>
    <source>
        <strain evidence="1 2">AM42-30</strain>
    </source>
</reference>
<evidence type="ECO:0000313" key="1">
    <source>
        <dbReference type="EMBL" id="RHA80184.1"/>
    </source>
</evidence>
<name>A0A413T6C3_9FIRM</name>
<proteinExistence type="predicted"/>
<sequence>MDEEGNPIKSGTVVVLLNGSSQGIDPEYSDVSKWPGDYTMTLTSDTKGKATIELLIDGKVVKTDKVKLK</sequence>
<dbReference type="AlphaFoldDB" id="A0A413T6C3"/>
<organism evidence="1 2">
    <name type="scientific">Eubacterium ventriosum</name>
    <dbReference type="NCBI Taxonomy" id="39496"/>
    <lineage>
        <taxon>Bacteria</taxon>
        <taxon>Bacillati</taxon>
        <taxon>Bacillota</taxon>
        <taxon>Clostridia</taxon>
        <taxon>Eubacteriales</taxon>
        <taxon>Eubacteriaceae</taxon>
        <taxon>Eubacterium</taxon>
    </lineage>
</organism>
<dbReference type="Proteomes" id="UP000285740">
    <property type="component" value="Unassembled WGS sequence"/>
</dbReference>
<dbReference type="EMBL" id="QSFV01000020">
    <property type="protein sequence ID" value="RHA80184.1"/>
    <property type="molecule type" value="Genomic_DNA"/>
</dbReference>
<dbReference type="InterPro" id="IPR013783">
    <property type="entry name" value="Ig-like_fold"/>
</dbReference>
<protein>
    <submittedName>
        <fullName evidence="1">Uncharacterized protein</fullName>
    </submittedName>
</protein>